<evidence type="ECO:0000256" key="2">
    <source>
        <dbReference type="SAM" id="SignalP"/>
    </source>
</evidence>
<dbReference type="RefSeq" id="WP_059883201.1">
    <property type="nucleotide sequence ID" value="NZ_CABVPM010000029.1"/>
</dbReference>
<comment type="caution">
    <text evidence="3">The sequence shown here is derived from an EMBL/GenBank/DDBJ whole genome shotgun (WGS) entry which is preliminary data.</text>
</comment>
<accession>A0A6L3MXH5</accession>
<reference evidence="3 4" key="1">
    <citation type="submission" date="2019-09" db="EMBL/GenBank/DDBJ databases">
        <title>Draft genome sequences of 48 bacterial type strains from the CCUG.</title>
        <authorList>
            <person name="Tunovic T."/>
            <person name="Pineiro-Iglesias B."/>
            <person name="Unosson C."/>
            <person name="Inganas E."/>
            <person name="Ohlen M."/>
            <person name="Cardew S."/>
            <person name="Jensie-Markopoulos S."/>
            <person name="Salva-Serra F."/>
            <person name="Jaen-Luchoro D."/>
            <person name="Karlsson R."/>
            <person name="Svensson-Stadler L."/>
            <person name="Chun J."/>
            <person name="Moore E."/>
        </authorList>
    </citation>
    <scope>NUCLEOTIDE SEQUENCE [LARGE SCALE GENOMIC DNA]</scope>
    <source>
        <strain evidence="3 4">CCUG 65686</strain>
    </source>
</reference>
<protein>
    <submittedName>
        <fullName evidence="3">Uncharacterized protein</fullName>
    </submittedName>
</protein>
<evidence type="ECO:0000256" key="1">
    <source>
        <dbReference type="SAM" id="MobiDB-lite"/>
    </source>
</evidence>
<evidence type="ECO:0000313" key="3">
    <source>
        <dbReference type="EMBL" id="KAB0637594.1"/>
    </source>
</evidence>
<gene>
    <name evidence="3" type="ORF">F7R25_14890</name>
</gene>
<dbReference type="AlphaFoldDB" id="A0A6L3MXH5"/>
<feature type="chain" id="PRO_5027070012" evidence="2">
    <location>
        <begin position="19"/>
        <end position="195"/>
    </location>
</feature>
<feature type="signal peptide" evidence="2">
    <location>
        <begin position="1"/>
        <end position="18"/>
    </location>
</feature>
<organism evidence="3 4">
    <name type="scientific">Burkholderia stagnalis</name>
    <dbReference type="NCBI Taxonomy" id="1503054"/>
    <lineage>
        <taxon>Bacteria</taxon>
        <taxon>Pseudomonadati</taxon>
        <taxon>Pseudomonadota</taxon>
        <taxon>Betaproteobacteria</taxon>
        <taxon>Burkholderiales</taxon>
        <taxon>Burkholderiaceae</taxon>
        <taxon>Burkholderia</taxon>
        <taxon>Burkholderia cepacia complex</taxon>
    </lineage>
</organism>
<name>A0A6L3MXH5_9BURK</name>
<dbReference type="Proteomes" id="UP000473470">
    <property type="component" value="Unassembled WGS sequence"/>
</dbReference>
<feature type="region of interest" description="Disordered" evidence="1">
    <location>
        <begin position="167"/>
        <end position="195"/>
    </location>
</feature>
<proteinExistence type="predicted"/>
<sequence length="195" mass="20614">MKRLLLLGLTLSASSAFAANPVLLETPVTYAPDASVIKQVRDECHIEDLLTHRVGDVLRRNNRKGNGLLASEADAADAADATTLRLQIMNVFGVGGGAWSGPKALTVSADLLEGGKVVRHTTVKRWSIGGIWGGFKGTCSILDRTAIFISKDLGRWVRDPSYVIKEEAPPAEASAPAAQSAPESAETAEPAAKPE</sequence>
<evidence type="ECO:0000313" key="4">
    <source>
        <dbReference type="Proteomes" id="UP000473470"/>
    </source>
</evidence>
<keyword evidence="2" id="KW-0732">Signal</keyword>
<feature type="compositionally biased region" description="Low complexity" evidence="1">
    <location>
        <begin position="170"/>
        <end position="195"/>
    </location>
</feature>
<dbReference type="EMBL" id="VZOK01000019">
    <property type="protein sequence ID" value="KAB0637594.1"/>
    <property type="molecule type" value="Genomic_DNA"/>
</dbReference>